<dbReference type="PROSITE" id="PS52004">
    <property type="entry name" value="KS3_2"/>
    <property type="match status" value="1"/>
</dbReference>
<keyword evidence="1" id="KW-0596">Phosphopantetheine</keyword>
<dbReference type="GO" id="GO:0004312">
    <property type="term" value="F:fatty acid synthase activity"/>
    <property type="evidence" value="ECO:0007669"/>
    <property type="project" value="TreeGrafter"/>
</dbReference>
<comment type="caution">
    <text evidence="9">The sequence shown here is derived from an EMBL/GenBank/DDBJ whole genome shotgun (WGS) entry which is preliminary data.</text>
</comment>
<dbReference type="InterPro" id="IPR014030">
    <property type="entry name" value="Ketoacyl_synth_N"/>
</dbReference>
<dbReference type="SMART" id="SM00825">
    <property type="entry name" value="PKS_KS"/>
    <property type="match status" value="1"/>
</dbReference>
<dbReference type="InterPro" id="IPR014043">
    <property type="entry name" value="Acyl_transferase_dom"/>
</dbReference>
<dbReference type="OrthoDB" id="329835at2759"/>
<dbReference type="GO" id="GO:0044550">
    <property type="term" value="P:secondary metabolite biosynthetic process"/>
    <property type="evidence" value="ECO:0007669"/>
    <property type="project" value="TreeGrafter"/>
</dbReference>
<sequence length="2021" mass="220808">MSSASINQPRPEQTARVLLYGDQTEDTRSILHALLRITPDPYLEAFWNASYKCLRSLVLQAAIGDGNVRLSSLLDLVQVKLDGPHQVALDHGLSCVSHFALLFEYCRQSGGVYPAPESTLHLGLCTGSLAAAAATSCQSLQQLLSVSEPVCALAYRLGLHVAQTGARYHGDSQSCFLVDSSWAMVMSKTKLENVVETIHEFVQSRGTVEEASPYVGVKWAQSLTVYGPPPVLKQLRELDSLDGAMPLPLFAPYHAPHIYQEGDVEWLLDQVESDGYDVRGETRSEESNESIKVARGKKEALASALRAILLRPLDLEAVVADLRRHLEPIGASRVEFIPMATNSSCHAISRLLSSTNGCAKGQDAAQVEVCEPIIQPFSDADMHNSKHQSSQRSKIAIVGMSCRLPKATNVDEFWDLLYRGLDVHAAVPKTRWDASTHVDTSASPQKNTSGTPFGCWLGEPGDFDAGFFGMSPRECAQTDPAQRLALLTAYEALEDGGIVPGRGRCQRDRMGVCFGVTSNDWMETNSAQDIDTYLIPGGNRAFIPGRINYCLKLSGPSLAIDTACSSSLAAIHTACNILWRGEADAMITGGTNILTNPDFTAGLDRGHFLSRTGNCKTFDDDADGYCRGEGVVSLILKRLPDAIADRDAIKGVINNICTNHSAEAESITRPSLRAQRHLFSKVLDGLSPVRVSYVELHGTGTQIGDATEMNSLLPVLAPSHGPQSRLESQLVHLGSVKANVGHGEAVAGATSVVKLLLMMKNSTIPPHVGIKNKLNRLFPDDLKSRGVRIASAPVDWKPAGQGDARYVLVNNFSAAGGNTTLLLEDAPHVDQPLPEDDPRTTHAVVVSAKSPTALLRNIKALMLRLHDAELSLPWLSYTTTARRLHHPYRAAFSASSIQQLRDDLSAALPHVNSTSPRRVPKAVVFAYTGQGTHHVGMGKQLYHHISSFRQDVDTYSRIAHRAGFSSFIHLIAGSETAHGAASTEMTQLAIVSLQMALTKLWISWGITPSSVVGHSLGHYAALNAAGVLSEADTIFVVGTRARLLQNKCQPGTHQMLSLRSRQSDLHDMLARSPHVEIACVNGPSDIILSGTKADIASVKYQLAASLGEASCKLLDVPYAFHSSQVDSVLGEFQSSISGVAFHPPSIPVICPRRETVIRSGDTYGSSDLLHHFRKQVNMVAALGAAESQRVVTQDTVFLEIGHTGTVTVMLKAILGKSCNAFATLSPSRNSWTTTVQAVNRLYEAGFNVRWDEYHADFANHLQVVSLPHYQWDLANYWIQYKNDWSLRKGDAAGHATCSPISTTIHRVVAEEFLQDSGRLVLHSDMASSALNAVAQGHRVNGVPLATPSVYADIALTAGEYLSTKADFWTVDECQMSLVNMAVEKALVPQQMQAGLCQWLQTEIEMQRDEPKLAFVFSSLDTDGKPSIIHARCSLVYHKKPEQKWIEGQRLMAQENIASLNHGLKTGKCYRFTSKMIYGTIASLADFDKGYRGLQTIVLDNQAMAAGSLVDFSKLSANDNAKFHVHPGYLDSLLQSAGFVMNARDSTDLEFECFINHGWGSLTMLQRLDPRTQYQSFVQMAEDKDKPGIFKGTITVIDDAHTVAIIKDIQLQRVPTRLLHSVLGSAKVQGQKSTPVNGLDTVEMNPSKVVHIVAKESGIPVQDLSDDSEFATIGIDSLLSLLITSRLRDELGFDVGSAASIFDKYRTVGQLKAGYIASIKKEDREQHSAVTENGPNLTSGSQSTSRPVTSLLLQQASSAHETALTLFLLPDGSGSAASYLSLPEISRQIELVGLLCPYRRDPHNMKEACLDSLARSYLSEIRRRQPHGPYLVGGWSSGGIFAYRIAQMLLELGESVRDIILIDSPSPLNGLDKLPQSFFAHCTRAGVLTHLEQESQAESRKPEWLVPHFEATIDMLSSYRPTPLQPHLAEGTLPRISICWAGRPTLDGERFPRFETRPEHGQGIRFLTEPRSDFGPCGWEKLVPVNNIKIHVFADLDHFGIMRGEAARRLSRYLEEAIMDEH</sequence>
<feature type="region of interest" description="Disordered" evidence="5">
    <location>
        <begin position="1723"/>
        <end position="1743"/>
    </location>
</feature>
<feature type="active site" description="Proton donor; for dehydratase activity" evidence="4">
    <location>
        <position position="1530"/>
    </location>
</feature>
<evidence type="ECO:0000259" key="6">
    <source>
        <dbReference type="PROSITE" id="PS50075"/>
    </source>
</evidence>
<dbReference type="InterPro" id="IPR016036">
    <property type="entry name" value="Malonyl_transacylase_ACP-bd"/>
</dbReference>
<dbReference type="InterPro" id="IPR016035">
    <property type="entry name" value="Acyl_Trfase/lysoPLipase"/>
</dbReference>
<dbReference type="PROSITE" id="PS00012">
    <property type="entry name" value="PHOSPHOPANTETHEINE"/>
    <property type="match status" value="1"/>
</dbReference>
<dbReference type="SUPFAM" id="SSF47336">
    <property type="entry name" value="ACP-like"/>
    <property type="match status" value="1"/>
</dbReference>
<dbReference type="Proteomes" id="UP000224854">
    <property type="component" value="Unassembled WGS sequence"/>
</dbReference>
<dbReference type="NCBIfam" id="TIGR04532">
    <property type="entry name" value="PT_fungal_PKS"/>
    <property type="match status" value="1"/>
</dbReference>
<dbReference type="SUPFAM" id="SSF53901">
    <property type="entry name" value="Thiolase-like"/>
    <property type="match status" value="2"/>
</dbReference>
<dbReference type="GO" id="GO:0006633">
    <property type="term" value="P:fatty acid biosynthetic process"/>
    <property type="evidence" value="ECO:0007669"/>
    <property type="project" value="InterPro"/>
</dbReference>
<evidence type="ECO:0000259" key="7">
    <source>
        <dbReference type="PROSITE" id="PS52004"/>
    </source>
</evidence>
<feature type="compositionally biased region" description="Polar residues" evidence="5">
    <location>
        <begin position="1727"/>
        <end position="1743"/>
    </location>
</feature>
<evidence type="ECO:0000256" key="4">
    <source>
        <dbReference type="PROSITE-ProRule" id="PRU01363"/>
    </source>
</evidence>
<dbReference type="Pfam" id="PF00975">
    <property type="entry name" value="Thioesterase"/>
    <property type="match status" value="1"/>
</dbReference>
<dbReference type="Gene3D" id="3.40.47.10">
    <property type="match status" value="1"/>
</dbReference>
<dbReference type="Gene3D" id="3.30.70.3290">
    <property type="match status" value="1"/>
</dbReference>
<gene>
    <name evidence="9" type="ORF">CDD82_2991</name>
</gene>
<dbReference type="Gene3D" id="3.40.50.1820">
    <property type="entry name" value="alpha/beta hydrolase"/>
    <property type="match status" value="1"/>
</dbReference>
<dbReference type="GO" id="GO:0004315">
    <property type="term" value="F:3-oxoacyl-[acyl-carrier-protein] synthase activity"/>
    <property type="evidence" value="ECO:0007669"/>
    <property type="project" value="InterPro"/>
</dbReference>
<dbReference type="InterPro" id="IPR049551">
    <property type="entry name" value="PKS_DH_C"/>
</dbReference>
<dbReference type="InterPro" id="IPR016039">
    <property type="entry name" value="Thiolase-like"/>
</dbReference>
<dbReference type="InterPro" id="IPR001227">
    <property type="entry name" value="Ac_transferase_dom_sf"/>
</dbReference>
<dbReference type="Gene3D" id="1.10.1200.10">
    <property type="entry name" value="ACP-like"/>
    <property type="match status" value="1"/>
</dbReference>
<evidence type="ECO:0000256" key="2">
    <source>
        <dbReference type="ARBA" id="ARBA00022553"/>
    </source>
</evidence>
<evidence type="ECO:0000256" key="5">
    <source>
        <dbReference type="SAM" id="MobiDB-lite"/>
    </source>
</evidence>
<dbReference type="InterPro" id="IPR049900">
    <property type="entry name" value="PKS_mFAS_DH"/>
</dbReference>
<dbReference type="SUPFAM" id="SSF52151">
    <property type="entry name" value="FabD/lysophospholipase-like"/>
    <property type="match status" value="1"/>
</dbReference>
<keyword evidence="10" id="KW-1185">Reference proteome</keyword>
<dbReference type="SMART" id="SM00827">
    <property type="entry name" value="PKS_AT"/>
    <property type="match status" value="1"/>
</dbReference>
<dbReference type="InterPro" id="IPR029058">
    <property type="entry name" value="AB_hydrolase_fold"/>
</dbReference>
<dbReference type="InterPro" id="IPR032088">
    <property type="entry name" value="SAT"/>
</dbReference>
<reference evidence="9 10" key="1">
    <citation type="submission" date="2017-06" db="EMBL/GenBank/DDBJ databases">
        <title>Ant-infecting Ophiocordyceps genomes reveal a high diversity of potential behavioral manipulation genes and a possible major role for enterotoxins.</title>
        <authorList>
            <person name="De Bekker C."/>
            <person name="Evans H.C."/>
            <person name="Brachmann A."/>
            <person name="Hughes D.P."/>
        </authorList>
    </citation>
    <scope>NUCLEOTIDE SEQUENCE [LARGE SCALE GENOMIC DNA]</scope>
    <source>
        <strain evidence="9 10">1348a</strain>
    </source>
</reference>
<dbReference type="PROSITE" id="PS52019">
    <property type="entry name" value="PKS_MFAS_DH"/>
    <property type="match status" value="1"/>
</dbReference>
<dbReference type="InterPro" id="IPR036736">
    <property type="entry name" value="ACP-like_sf"/>
</dbReference>
<dbReference type="InterPro" id="IPR014031">
    <property type="entry name" value="Ketoacyl_synth_C"/>
</dbReference>
<dbReference type="PANTHER" id="PTHR43775:SF40">
    <property type="entry name" value="NORSOLORINIC ACID SYNTHASE STCA"/>
    <property type="match status" value="1"/>
</dbReference>
<dbReference type="InterPro" id="IPR030918">
    <property type="entry name" value="PT_fungal_PKS"/>
</dbReference>
<name>A0A2C5Y5R1_9HYPO</name>
<dbReference type="Gene3D" id="3.40.366.10">
    <property type="entry name" value="Malonyl-Coenzyme A Acyl Carrier Protein, domain 2"/>
    <property type="match status" value="2"/>
</dbReference>
<dbReference type="InterPro" id="IPR001031">
    <property type="entry name" value="Thioesterase"/>
</dbReference>
<dbReference type="EMBL" id="NJEU01000022">
    <property type="protein sequence ID" value="PHH83219.1"/>
    <property type="molecule type" value="Genomic_DNA"/>
</dbReference>
<evidence type="ECO:0000313" key="10">
    <source>
        <dbReference type="Proteomes" id="UP000224854"/>
    </source>
</evidence>
<dbReference type="Pfam" id="PF14765">
    <property type="entry name" value="PS-DH"/>
    <property type="match status" value="1"/>
</dbReference>
<dbReference type="SUPFAM" id="SSF55048">
    <property type="entry name" value="Probable ACP-binding domain of malonyl-CoA ACP transacylase"/>
    <property type="match status" value="1"/>
</dbReference>
<feature type="active site" description="Proton acceptor; for dehydratase activity" evidence="4">
    <location>
        <position position="1337"/>
    </location>
</feature>
<accession>A0A2C5Y5R1</accession>
<dbReference type="InterPro" id="IPR042104">
    <property type="entry name" value="PKS_dehydratase_sf"/>
</dbReference>
<feature type="domain" description="Ketosynthase family 3 (KS3)" evidence="7">
    <location>
        <begin position="392"/>
        <end position="825"/>
    </location>
</feature>
<dbReference type="Pfam" id="PF00698">
    <property type="entry name" value="Acyl_transf_1"/>
    <property type="match status" value="1"/>
</dbReference>
<keyword evidence="2" id="KW-0597">Phosphoprotein</keyword>
<dbReference type="InterPro" id="IPR009081">
    <property type="entry name" value="PP-bd_ACP"/>
</dbReference>
<dbReference type="PANTHER" id="PTHR43775">
    <property type="entry name" value="FATTY ACID SYNTHASE"/>
    <property type="match status" value="1"/>
</dbReference>
<dbReference type="Gene3D" id="3.10.129.110">
    <property type="entry name" value="Polyketide synthase dehydratase"/>
    <property type="match status" value="1"/>
</dbReference>
<feature type="domain" description="Carrier" evidence="6">
    <location>
        <begin position="1639"/>
        <end position="1718"/>
    </location>
</feature>
<dbReference type="Pfam" id="PF00109">
    <property type="entry name" value="ketoacyl-synt"/>
    <property type="match status" value="1"/>
</dbReference>
<dbReference type="InterPro" id="IPR018201">
    <property type="entry name" value="Ketoacyl_synth_AS"/>
</dbReference>
<dbReference type="InterPro" id="IPR006162">
    <property type="entry name" value="Ppantetheine_attach_site"/>
</dbReference>
<evidence type="ECO:0000256" key="3">
    <source>
        <dbReference type="ARBA" id="ARBA00022679"/>
    </source>
</evidence>
<dbReference type="PROSITE" id="PS50075">
    <property type="entry name" value="CARRIER"/>
    <property type="match status" value="1"/>
</dbReference>
<evidence type="ECO:0000256" key="1">
    <source>
        <dbReference type="ARBA" id="ARBA00022450"/>
    </source>
</evidence>
<keyword evidence="3" id="KW-0808">Transferase</keyword>
<evidence type="ECO:0000313" key="9">
    <source>
        <dbReference type="EMBL" id="PHH83219.1"/>
    </source>
</evidence>
<proteinExistence type="predicted"/>
<dbReference type="InterPro" id="IPR020841">
    <property type="entry name" value="PKS_Beta-ketoAc_synthase_dom"/>
</dbReference>
<evidence type="ECO:0000259" key="8">
    <source>
        <dbReference type="PROSITE" id="PS52019"/>
    </source>
</evidence>
<dbReference type="SUPFAM" id="SSF53474">
    <property type="entry name" value="alpha/beta-Hydrolases"/>
    <property type="match status" value="1"/>
</dbReference>
<feature type="region of interest" description="N-terminal hotdog fold" evidence="4">
    <location>
        <begin position="1305"/>
        <end position="1441"/>
    </location>
</feature>
<organism evidence="9 10">
    <name type="scientific">Ophiocordyceps australis</name>
    <dbReference type="NCBI Taxonomy" id="1399860"/>
    <lineage>
        <taxon>Eukaryota</taxon>
        <taxon>Fungi</taxon>
        <taxon>Dikarya</taxon>
        <taxon>Ascomycota</taxon>
        <taxon>Pezizomycotina</taxon>
        <taxon>Sordariomycetes</taxon>
        <taxon>Hypocreomycetidae</taxon>
        <taxon>Hypocreales</taxon>
        <taxon>Ophiocordycipitaceae</taxon>
        <taxon>Ophiocordyceps</taxon>
    </lineage>
</organism>
<dbReference type="Pfam" id="PF00550">
    <property type="entry name" value="PP-binding"/>
    <property type="match status" value="1"/>
</dbReference>
<feature type="region of interest" description="C-terminal hotdog fold" evidence="4">
    <location>
        <begin position="1460"/>
        <end position="1619"/>
    </location>
</feature>
<dbReference type="InterPro" id="IPR050091">
    <property type="entry name" value="PKS_NRPS_Biosynth_Enz"/>
</dbReference>
<protein>
    <submittedName>
        <fullName evidence="9">Uncharacterized protein</fullName>
    </submittedName>
</protein>
<dbReference type="Pfam" id="PF02801">
    <property type="entry name" value="Ketoacyl-synt_C"/>
    <property type="match status" value="1"/>
</dbReference>
<feature type="domain" description="PKS/mFAS DH" evidence="8">
    <location>
        <begin position="1305"/>
        <end position="1619"/>
    </location>
</feature>
<dbReference type="Pfam" id="PF22621">
    <property type="entry name" value="CurL-like_PKS_C"/>
    <property type="match status" value="1"/>
</dbReference>
<dbReference type="CDD" id="cd00833">
    <property type="entry name" value="PKS"/>
    <property type="match status" value="1"/>
</dbReference>
<dbReference type="PROSITE" id="PS00606">
    <property type="entry name" value="KS3_1"/>
    <property type="match status" value="1"/>
</dbReference>
<dbReference type="Pfam" id="PF16073">
    <property type="entry name" value="SAT"/>
    <property type="match status" value="1"/>
</dbReference>